<dbReference type="SUPFAM" id="SSF69786">
    <property type="entry name" value="YggU-like"/>
    <property type="match status" value="1"/>
</dbReference>
<dbReference type="PANTHER" id="PTHR13420">
    <property type="entry name" value="UPF0235 PROTEIN C15ORF40"/>
    <property type="match status" value="1"/>
</dbReference>
<dbReference type="GO" id="GO:0005737">
    <property type="term" value="C:cytoplasm"/>
    <property type="evidence" value="ECO:0007669"/>
    <property type="project" value="TreeGrafter"/>
</dbReference>
<dbReference type="Gene3D" id="3.30.1200.10">
    <property type="entry name" value="YggU-like"/>
    <property type="match status" value="1"/>
</dbReference>
<evidence type="ECO:0000256" key="2">
    <source>
        <dbReference type="HAMAP-Rule" id="MF_00634"/>
    </source>
</evidence>
<name>A0A558AWE7_9PSEU</name>
<comment type="caution">
    <text evidence="3">The sequence shown here is derived from an EMBL/GenBank/DDBJ whole genome shotgun (WGS) entry which is preliminary data.</text>
</comment>
<dbReference type="PANTHER" id="PTHR13420:SF7">
    <property type="entry name" value="UPF0235 PROTEIN C15ORF40"/>
    <property type="match status" value="1"/>
</dbReference>
<gene>
    <name evidence="3" type="ORF">FNH05_30110</name>
</gene>
<evidence type="ECO:0000256" key="1">
    <source>
        <dbReference type="ARBA" id="ARBA00010364"/>
    </source>
</evidence>
<dbReference type="InterPro" id="IPR003746">
    <property type="entry name" value="DUF167"/>
</dbReference>
<reference evidence="3 4" key="2">
    <citation type="submission" date="2019-08" db="EMBL/GenBank/DDBJ databases">
        <title>Amycolatopsis acidicola sp. nov., isolated from peat swamp forest soil.</title>
        <authorList>
            <person name="Srisuk N."/>
        </authorList>
    </citation>
    <scope>NUCLEOTIDE SEQUENCE [LARGE SCALE GENOMIC DNA]</scope>
    <source>
        <strain evidence="3 4">TBRC 6029</strain>
    </source>
</reference>
<organism evidence="3 4">
    <name type="scientific">Amycolatopsis rhizosphaerae</name>
    <dbReference type="NCBI Taxonomy" id="2053003"/>
    <lineage>
        <taxon>Bacteria</taxon>
        <taxon>Bacillati</taxon>
        <taxon>Actinomycetota</taxon>
        <taxon>Actinomycetes</taxon>
        <taxon>Pseudonocardiales</taxon>
        <taxon>Pseudonocardiaceae</taxon>
        <taxon>Amycolatopsis</taxon>
    </lineage>
</organism>
<keyword evidence="4" id="KW-1185">Reference proteome</keyword>
<evidence type="ECO:0000313" key="3">
    <source>
        <dbReference type="EMBL" id="TVT28573.1"/>
    </source>
</evidence>
<sequence>MRFTIRVKPGAKRDAVGGEHGGALIVSVKAPAVEGKANEAVCKVLAKALGVRSRDIVVVRGERAREKLIELADAPPGLGELLDSLRRA</sequence>
<dbReference type="EMBL" id="VJWX01000445">
    <property type="protein sequence ID" value="TVT28573.1"/>
    <property type="molecule type" value="Genomic_DNA"/>
</dbReference>
<reference evidence="3 4" key="1">
    <citation type="submission" date="2019-07" db="EMBL/GenBank/DDBJ databases">
        <authorList>
            <person name="Duangmal K."/>
            <person name="Teo W.F.A."/>
        </authorList>
    </citation>
    <scope>NUCLEOTIDE SEQUENCE [LARGE SCALE GENOMIC DNA]</scope>
    <source>
        <strain evidence="3 4">TBRC 6029</strain>
    </source>
</reference>
<accession>A0A558AWE7</accession>
<evidence type="ECO:0000313" key="4">
    <source>
        <dbReference type="Proteomes" id="UP000320011"/>
    </source>
</evidence>
<dbReference type="Proteomes" id="UP000320011">
    <property type="component" value="Unassembled WGS sequence"/>
</dbReference>
<dbReference type="RefSeq" id="WP_144592235.1">
    <property type="nucleotide sequence ID" value="NZ_VJWX01000445.1"/>
</dbReference>
<dbReference type="OrthoDB" id="5244571at2"/>
<dbReference type="NCBIfam" id="TIGR00251">
    <property type="entry name" value="DUF167 family protein"/>
    <property type="match status" value="1"/>
</dbReference>
<dbReference type="HAMAP" id="MF_00634">
    <property type="entry name" value="UPF0235"/>
    <property type="match status" value="1"/>
</dbReference>
<dbReference type="InterPro" id="IPR036591">
    <property type="entry name" value="YggU-like_sf"/>
</dbReference>
<protein>
    <recommendedName>
        <fullName evidence="2">UPF0235 protein FNH05_30110</fullName>
    </recommendedName>
</protein>
<dbReference type="Pfam" id="PF02594">
    <property type="entry name" value="DUF167"/>
    <property type="match status" value="1"/>
</dbReference>
<dbReference type="SMART" id="SM01152">
    <property type="entry name" value="DUF167"/>
    <property type="match status" value="1"/>
</dbReference>
<proteinExistence type="inferred from homology"/>
<dbReference type="AlphaFoldDB" id="A0A558AWE7"/>
<comment type="similarity">
    <text evidence="1 2">Belongs to the UPF0235 family.</text>
</comment>